<reference evidence="2 3" key="1">
    <citation type="submission" date="2020-01" db="EMBL/GenBank/DDBJ databases">
        <title>Spongiivirga citrea KCTC 32990T.</title>
        <authorList>
            <person name="Wang G."/>
        </authorList>
    </citation>
    <scope>NUCLEOTIDE SEQUENCE [LARGE SCALE GENOMIC DNA]</scope>
    <source>
        <strain evidence="2 3">KCTC 32990</strain>
    </source>
</reference>
<accession>A0A6M0CFA6</accession>
<evidence type="ECO:0008006" key="4">
    <source>
        <dbReference type="Google" id="ProtNLM"/>
    </source>
</evidence>
<organism evidence="2 3">
    <name type="scientific">Spongiivirga citrea</name>
    <dbReference type="NCBI Taxonomy" id="1481457"/>
    <lineage>
        <taxon>Bacteria</taxon>
        <taxon>Pseudomonadati</taxon>
        <taxon>Bacteroidota</taxon>
        <taxon>Flavobacteriia</taxon>
        <taxon>Flavobacteriales</taxon>
        <taxon>Flavobacteriaceae</taxon>
        <taxon>Spongiivirga</taxon>
    </lineage>
</organism>
<feature type="chain" id="PRO_5026712625" description="Outer membrane beta-barrel protein" evidence="1">
    <location>
        <begin position="21"/>
        <end position="164"/>
    </location>
</feature>
<gene>
    <name evidence="2" type="ORF">GWK10_04800</name>
</gene>
<dbReference type="EMBL" id="JAABOQ010000002">
    <property type="protein sequence ID" value="NER16516.1"/>
    <property type="molecule type" value="Genomic_DNA"/>
</dbReference>
<sequence>MTQKIILSISLLFMMATASAQTISDNALGLRLGASNGFGTEISYQSAIGRLNRIEANLGWRDNRNFDAFRLTGIYQWMFDLNFEEGFQWFAGVGGGIGNVNFNSDSQFATDENEFFAFVAGDVGIEYNFSIPLVISLDLKPEIGFNEFNDGIEFDLGLGIRYQF</sequence>
<evidence type="ECO:0000313" key="3">
    <source>
        <dbReference type="Proteomes" id="UP000474296"/>
    </source>
</evidence>
<keyword evidence="1" id="KW-0732">Signal</keyword>
<feature type="signal peptide" evidence="1">
    <location>
        <begin position="1"/>
        <end position="20"/>
    </location>
</feature>
<name>A0A6M0CFA6_9FLAO</name>
<dbReference type="AlphaFoldDB" id="A0A6M0CFA6"/>
<dbReference type="SUPFAM" id="SSF56925">
    <property type="entry name" value="OMPA-like"/>
    <property type="match status" value="1"/>
</dbReference>
<dbReference type="Gene3D" id="2.40.160.20">
    <property type="match status" value="1"/>
</dbReference>
<proteinExistence type="predicted"/>
<protein>
    <recommendedName>
        <fullName evidence="4">Outer membrane beta-barrel protein</fullName>
    </recommendedName>
</protein>
<dbReference type="RefSeq" id="WP_164029788.1">
    <property type="nucleotide sequence ID" value="NZ_JAABOQ010000002.1"/>
</dbReference>
<evidence type="ECO:0000313" key="2">
    <source>
        <dbReference type="EMBL" id="NER16516.1"/>
    </source>
</evidence>
<keyword evidence="3" id="KW-1185">Reference proteome</keyword>
<dbReference type="InterPro" id="IPR011250">
    <property type="entry name" value="OMP/PagP_B-barrel"/>
</dbReference>
<evidence type="ECO:0000256" key="1">
    <source>
        <dbReference type="SAM" id="SignalP"/>
    </source>
</evidence>
<dbReference type="Proteomes" id="UP000474296">
    <property type="component" value="Unassembled WGS sequence"/>
</dbReference>
<comment type="caution">
    <text evidence="2">The sequence shown here is derived from an EMBL/GenBank/DDBJ whole genome shotgun (WGS) entry which is preliminary data.</text>
</comment>